<protein>
    <recommendedName>
        <fullName evidence="5">EF-hand domain-containing protein</fullName>
    </recommendedName>
</protein>
<dbReference type="OrthoDB" id="1071340at2759"/>
<dbReference type="InterPro" id="IPR011992">
    <property type="entry name" value="EF-hand-dom_pair"/>
</dbReference>
<dbReference type="Gene3D" id="1.10.238.10">
    <property type="entry name" value="EF-hand"/>
    <property type="match status" value="2"/>
</dbReference>
<dbReference type="InterPro" id="IPR002048">
    <property type="entry name" value="EF_hand_dom"/>
</dbReference>
<evidence type="ECO:0000313" key="7">
    <source>
        <dbReference type="Proteomes" id="UP000030689"/>
    </source>
</evidence>
<keyword evidence="7" id="KW-1185">Reference proteome</keyword>
<feature type="domain" description="EF-hand" evidence="5">
    <location>
        <begin position="86"/>
        <end position="121"/>
    </location>
</feature>
<reference evidence="6 7" key="1">
    <citation type="journal article" date="2013" name="Front. Plant Sci.">
        <title>The Reference Genome of the Halophytic Plant Eutrema salsugineum.</title>
        <authorList>
            <person name="Yang R."/>
            <person name="Jarvis D.E."/>
            <person name="Chen H."/>
            <person name="Beilstein M.A."/>
            <person name="Grimwood J."/>
            <person name="Jenkins J."/>
            <person name="Shu S."/>
            <person name="Prochnik S."/>
            <person name="Xin M."/>
            <person name="Ma C."/>
            <person name="Schmutz J."/>
            <person name="Wing R.A."/>
            <person name="Mitchell-Olds T."/>
            <person name="Schumaker K.S."/>
            <person name="Wang X."/>
        </authorList>
    </citation>
    <scope>NUCLEOTIDE SEQUENCE [LARGE SCALE GENOMIC DNA]</scope>
</reference>
<dbReference type="GO" id="GO:0005509">
    <property type="term" value="F:calcium ion binding"/>
    <property type="evidence" value="ECO:0007669"/>
    <property type="project" value="InterPro"/>
</dbReference>
<accession>V4NSU0</accession>
<evidence type="ECO:0000256" key="1">
    <source>
        <dbReference type="ARBA" id="ARBA00003291"/>
    </source>
</evidence>
<dbReference type="InterPro" id="IPR018247">
    <property type="entry name" value="EF_Hand_1_Ca_BS"/>
</dbReference>
<evidence type="ECO:0000313" key="6">
    <source>
        <dbReference type="EMBL" id="ESQ49761.1"/>
    </source>
</evidence>
<evidence type="ECO:0000256" key="2">
    <source>
        <dbReference type="ARBA" id="ARBA00022723"/>
    </source>
</evidence>
<dbReference type="SUPFAM" id="SSF47473">
    <property type="entry name" value="EF-hand"/>
    <property type="match status" value="1"/>
</dbReference>
<sequence>MKSTKKHMNVNMNLSTSDIFEKFDKNKDGKISWEEFRDAMNALSPTIPSEKLVEMFIQLDTNGDGQVDATEFASCMDQTARSSGCGVEKELKDAFRLYDIDSDGKISANELYEVMTRLGEKCSLEICVEMVRAVDVDGDGYISFEKFKSMMGF</sequence>
<keyword evidence="2" id="KW-0479">Metal-binding</keyword>
<evidence type="ECO:0000256" key="3">
    <source>
        <dbReference type="ARBA" id="ARBA00022737"/>
    </source>
</evidence>
<dbReference type="FunFam" id="1.10.238.10:FF:000505">
    <property type="entry name" value="Probable calcium-binding protein CML34"/>
    <property type="match status" value="1"/>
</dbReference>
<comment type="function">
    <text evidence="1">Potential calcium sensor.</text>
</comment>
<feature type="domain" description="EF-hand" evidence="5">
    <location>
        <begin position="122"/>
        <end position="153"/>
    </location>
</feature>
<feature type="domain" description="EF-hand" evidence="5">
    <location>
        <begin position="47"/>
        <end position="82"/>
    </location>
</feature>
<dbReference type="PANTHER" id="PTHR10891">
    <property type="entry name" value="EF-HAND CALCIUM-BINDING DOMAIN CONTAINING PROTEIN"/>
    <property type="match status" value="1"/>
</dbReference>
<dbReference type="InterPro" id="IPR039647">
    <property type="entry name" value="EF_hand_pair_protein_CML-like"/>
</dbReference>
<dbReference type="Pfam" id="PF13499">
    <property type="entry name" value="EF-hand_7"/>
    <property type="match status" value="2"/>
</dbReference>
<keyword evidence="4" id="KW-0106">Calcium</keyword>
<evidence type="ECO:0000256" key="4">
    <source>
        <dbReference type="ARBA" id="ARBA00022837"/>
    </source>
</evidence>
<name>V4NSU0_EUTSA</name>
<keyword evidence="3" id="KW-0677">Repeat</keyword>
<dbReference type="Proteomes" id="UP000030689">
    <property type="component" value="Unassembled WGS sequence"/>
</dbReference>
<dbReference type="CDD" id="cd00051">
    <property type="entry name" value="EFh"/>
    <property type="match status" value="1"/>
</dbReference>
<dbReference type="eggNOG" id="KOG0027">
    <property type="taxonomic scope" value="Eukaryota"/>
</dbReference>
<proteinExistence type="predicted"/>
<dbReference type="OMA" id="EKCTVES"/>
<dbReference type="STRING" id="72664.V4NSU0"/>
<evidence type="ECO:0000259" key="5">
    <source>
        <dbReference type="PROSITE" id="PS50222"/>
    </source>
</evidence>
<organism evidence="6 7">
    <name type="scientific">Eutrema salsugineum</name>
    <name type="common">Saltwater cress</name>
    <name type="synonym">Sisymbrium salsugineum</name>
    <dbReference type="NCBI Taxonomy" id="72664"/>
    <lineage>
        <taxon>Eukaryota</taxon>
        <taxon>Viridiplantae</taxon>
        <taxon>Streptophyta</taxon>
        <taxon>Embryophyta</taxon>
        <taxon>Tracheophyta</taxon>
        <taxon>Spermatophyta</taxon>
        <taxon>Magnoliopsida</taxon>
        <taxon>eudicotyledons</taxon>
        <taxon>Gunneridae</taxon>
        <taxon>Pentapetalae</taxon>
        <taxon>rosids</taxon>
        <taxon>malvids</taxon>
        <taxon>Brassicales</taxon>
        <taxon>Brassicaceae</taxon>
        <taxon>Eutremeae</taxon>
        <taxon>Eutrema</taxon>
    </lineage>
</organism>
<dbReference type="AlphaFoldDB" id="V4NSU0"/>
<dbReference type="Gramene" id="ESQ49761">
    <property type="protein sequence ID" value="ESQ49761"/>
    <property type="gene ID" value="EUTSA_v10022417mg"/>
</dbReference>
<gene>
    <name evidence="6" type="ORF">EUTSA_v10022417mg</name>
</gene>
<dbReference type="FunFam" id="1.10.238.10:FF:000353">
    <property type="entry name" value="Probable calcium-binding protein CML31"/>
    <property type="match status" value="1"/>
</dbReference>
<dbReference type="KEGG" id="eus:EUTSA_v10022417mg"/>
<feature type="domain" description="EF-hand" evidence="5">
    <location>
        <begin position="18"/>
        <end position="46"/>
    </location>
</feature>
<dbReference type="PROSITE" id="PS00018">
    <property type="entry name" value="EF_HAND_1"/>
    <property type="match status" value="3"/>
</dbReference>
<dbReference type="SMART" id="SM00054">
    <property type="entry name" value="EFh"/>
    <property type="match status" value="4"/>
</dbReference>
<dbReference type="PROSITE" id="PS50222">
    <property type="entry name" value="EF_HAND_2"/>
    <property type="match status" value="4"/>
</dbReference>
<dbReference type="EMBL" id="KI517408">
    <property type="protein sequence ID" value="ESQ49761.1"/>
    <property type="molecule type" value="Genomic_DNA"/>
</dbReference>